<name>A0A0A9EHK8_ARUDO</name>
<reference evidence="1" key="2">
    <citation type="journal article" date="2015" name="Data Brief">
        <title>Shoot transcriptome of the giant reed, Arundo donax.</title>
        <authorList>
            <person name="Barrero R.A."/>
            <person name="Guerrero F.D."/>
            <person name="Moolhuijzen P."/>
            <person name="Goolsby J.A."/>
            <person name="Tidwell J."/>
            <person name="Bellgard S.E."/>
            <person name="Bellgard M.I."/>
        </authorList>
    </citation>
    <scope>NUCLEOTIDE SEQUENCE</scope>
    <source>
        <tissue evidence="1">Shoot tissue taken approximately 20 cm above the soil surface</tissue>
    </source>
</reference>
<dbReference type="AlphaFoldDB" id="A0A0A9EHK8"/>
<dbReference type="EMBL" id="GBRH01199392">
    <property type="protein sequence ID" value="JAD98503.1"/>
    <property type="molecule type" value="Transcribed_RNA"/>
</dbReference>
<protein>
    <submittedName>
        <fullName evidence="1">Uncharacterized protein</fullName>
    </submittedName>
</protein>
<sequence>MYTMRRTECSSVGGVSRCGARPLGLEPAVLHLSLLLAIALAVSPRNLSKKNIHNK</sequence>
<reference evidence="1" key="1">
    <citation type="submission" date="2014-09" db="EMBL/GenBank/DDBJ databases">
        <authorList>
            <person name="Magalhaes I.L.F."/>
            <person name="Oliveira U."/>
            <person name="Santos F.R."/>
            <person name="Vidigal T.H.D.A."/>
            <person name="Brescovit A.D."/>
            <person name="Santos A.J."/>
        </authorList>
    </citation>
    <scope>NUCLEOTIDE SEQUENCE</scope>
    <source>
        <tissue evidence="1">Shoot tissue taken approximately 20 cm above the soil surface</tissue>
    </source>
</reference>
<accession>A0A0A9EHK8</accession>
<proteinExistence type="predicted"/>
<evidence type="ECO:0000313" key="1">
    <source>
        <dbReference type="EMBL" id="JAD98503.1"/>
    </source>
</evidence>
<organism evidence="1">
    <name type="scientific">Arundo donax</name>
    <name type="common">Giant reed</name>
    <name type="synonym">Donax arundinaceus</name>
    <dbReference type="NCBI Taxonomy" id="35708"/>
    <lineage>
        <taxon>Eukaryota</taxon>
        <taxon>Viridiplantae</taxon>
        <taxon>Streptophyta</taxon>
        <taxon>Embryophyta</taxon>
        <taxon>Tracheophyta</taxon>
        <taxon>Spermatophyta</taxon>
        <taxon>Magnoliopsida</taxon>
        <taxon>Liliopsida</taxon>
        <taxon>Poales</taxon>
        <taxon>Poaceae</taxon>
        <taxon>PACMAD clade</taxon>
        <taxon>Arundinoideae</taxon>
        <taxon>Arundineae</taxon>
        <taxon>Arundo</taxon>
    </lineage>
</organism>